<evidence type="ECO:0000256" key="9">
    <source>
        <dbReference type="RuleBase" id="RU003357"/>
    </source>
</evidence>
<dbReference type="SUPFAM" id="SSF49464">
    <property type="entry name" value="Carboxypeptidase regulatory domain-like"/>
    <property type="match status" value="1"/>
</dbReference>
<evidence type="ECO:0000259" key="10">
    <source>
        <dbReference type="Pfam" id="PF00593"/>
    </source>
</evidence>
<evidence type="ECO:0000256" key="3">
    <source>
        <dbReference type="ARBA" id="ARBA00022452"/>
    </source>
</evidence>
<keyword evidence="6 8" id="KW-0472">Membrane</keyword>
<dbReference type="Gene3D" id="2.170.130.10">
    <property type="entry name" value="TonB-dependent receptor, plug domain"/>
    <property type="match status" value="1"/>
</dbReference>
<dbReference type="AlphaFoldDB" id="A0A1N7KH53"/>
<protein>
    <submittedName>
        <fullName evidence="12">TonB-linked outer membrane protein, SusC/RagA family</fullName>
    </submittedName>
</protein>
<dbReference type="InterPro" id="IPR012910">
    <property type="entry name" value="Plug_dom"/>
</dbReference>
<evidence type="ECO:0000259" key="11">
    <source>
        <dbReference type="Pfam" id="PF07715"/>
    </source>
</evidence>
<dbReference type="NCBIfam" id="TIGR04056">
    <property type="entry name" value="OMP_RagA_SusC"/>
    <property type="match status" value="1"/>
</dbReference>
<sequence length="1051" mass="114899">MLLAFVLCASSLMAQNKNVKGKITDDTGKPVPFATIKVKGTKGGVTADSTGNFSIDVREGGILIISSIGFFEQEFAVTGETASIQLSKSSQTVSEVVVTAFGIRRTDKGLGYSVAKVDPGSLTQKSEPDLLKSMQGKVAGVDIRSSQGVPGAATRIQIRGNTSFYGDNQPLIIVDGVPYSNDQVTTSSQTTGGSGYSSGLSTLDPNDIATMNVLKGSSAAALYGSRASNGVIIITTKSGSASRSKKGLEVTVKSGVSFEKIANLPDYQNDYGTGSYGNYSNSNGSWGPKFGTIDSIPIWPGYKDAYPDLFPSDSIAYRAYPDNVKNLFRTGKVIENSVGFSGGDDKSSVSMTLSQLSHSGYVQNSSYKRYNVGLGGSTKLAIGLNLRGNFSYSRSNQKGGYFGENQFDGAASMFARSLFLGRNWNYDLPFEDANGNMLVPGPAGQYDNPYWSAKYNVATSDEERFIAGGHFDFNVNSWFKVDYNLGTNVKTLSRREITEIGSRAAEGKGRLVTDDYRKQELQSDLLLTFTPRINNDFSLRASVGHSYNQRVDSRTANTGNQFITRGIYKLSNTAQQIFSLDNYHKRRIIGALADVTLSYKEYLFLNLTGRNDWSSTLPTNERSYFYPGASLGFVFTDALKLDKKVIDFGKVRVSWAKVGRDADPYSLQNTFELTSNFLGRPRGTRSTTAFDPELKPEFTKEVEIGTQLSFLKKRIDVDFAWYNRTSTNMIAPVAVPSTSGFSQYYTNFGGLRNRGVEITLTLRPVQTASFGWDIRGVFTKNTNIVTSLRPGIERMIATPDGTETGLDINPTLEVGMPYGYFRGSKAVRDADGNFLINPATGTLIESKTLGYLGNPNPDYKLGVTNSFTYKNFFCNILFDMTKGGDIYSVTVNSLLGRGVTKDTRDRETSFVIPGYYGDVDTETPLLGSDGKKIRNQTRLPVNDLYFASNANASTFAVNGAAEWSVYDATVYRLRELSLGYNFPKSLFKGTPIGSLTLSLTGRNLWYLAPNFPKYTNFDPEVNSYGSTNMQGFDLSAAPTTKRYGVNLLVTF</sequence>
<dbReference type="Pfam" id="PF13715">
    <property type="entry name" value="CarbopepD_reg_2"/>
    <property type="match status" value="1"/>
</dbReference>
<dbReference type="InterPro" id="IPR037066">
    <property type="entry name" value="Plug_dom_sf"/>
</dbReference>
<comment type="subcellular location">
    <subcellularLocation>
        <location evidence="1 8">Cell outer membrane</location>
        <topology evidence="1 8">Multi-pass membrane protein</topology>
    </subcellularLocation>
</comment>
<keyword evidence="7 8" id="KW-0998">Cell outer membrane</keyword>
<dbReference type="InterPro" id="IPR023996">
    <property type="entry name" value="TonB-dep_OMP_SusC/RagA"/>
</dbReference>
<evidence type="ECO:0000256" key="6">
    <source>
        <dbReference type="ARBA" id="ARBA00023136"/>
    </source>
</evidence>
<dbReference type="NCBIfam" id="TIGR04057">
    <property type="entry name" value="SusC_RagA_signa"/>
    <property type="match status" value="1"/>
</dbReference>
<dbReference type="EMBL" id="FTOR01000001">
    <property type="protein sequence ID" value="SIS60931.1"/>
    <property type="molecule type" value="Genomic_DNA"/>
</dbReference>
<dbReference type="GO" id="GO:0009279">
    <property type="term" value="C:cell outer membrane"/>
    <property type="evidence" value="ECO:0007669"/>
    <property type="project" value="UniProtKB-SubCell"/>
</dbReference>
<dbReference type="Proteomes" id="UP000186917">
    <property type="component" value="Unassembled WGS sequence"/>
</dbReference>
<organism evidence="12 13">
    <name type="scientific">Filimonas lacunae</name>
    <dbReference type="NCBI Taxonomy" id="477680"/>
    <lineage>
        <taxon>Bacteria</taxon>
        <taxon>Pseudomonadati</taxon>
        <taxon>Bacteroidota</taxon>
        <taxon>Chitinophagia</taxon>
        <taxon>Chitinophagales</taxon>
        <taxon>Chitinophagaceae</taxon>
        <taxon>Filimonas</taxon>
    </lineage>
</organism>
<accession>A0A1N7KH53</accession>
<feature type="domain" description="TonB-dependent receptor-like beta-barrel" evidence="10">
    <location>
        <begin position="422"/>
        <end position="821"/>
    </location>
</feature>
<comment type="similarity">
    <text evidence="8 9">Belongs to the TonB-dependent receptor family.</text>
</comment>
<dbReference type="InterPro" id="IPR008969">
    <property type="entry name" value="CarboxyPept-like_regulatory"/>
</dbReference>
<evidence type="ECO:0000313" key="12">
    <source>
        <dbReference type="EMBL" id="SIS60931.1"/>
    </source>
</evidence>
<dbReference type="Gene3D" id="2.60.40.1120">
    <property type="entry name" value="Carboxypeptidase-like, regulatory domain"/>
    <property type="match status" value="1"/>
</dbReference>
<dbReference type="PROSITE" id="PS52016">
    <property type="entry name" value="TONB_DEPENDENT_REC_3"/>
    <property type="match status" value="1"/>
</dbReference>
<keyword evidence="13" id="KW-1185">Reference proteome</keyword>
<keyword evidence="2 8" id="KW-0813">Transport</keyword>
<evidence type="ECO:0000256" key="1">
    <source>
        <dbReference type="ARBA" id="ARBA00004571"/>
    </source>
</evidence>
<evidence type="ECO:0000256" key="4">
    <source>
        <dbReference type="ARBA" id="ARBA00022692"/>
    </source>
</evidence>
<keyword evidence="3 8" id="KW-1134">Transmembrane beta strand</keyword>
<evidence type="ECO:0000256" key="7">
    <source>
        <dbReference type="ARBA" id="ARBA00023237"/>
    </source>
</evidence>
<evidence type="ECO:0000256" key="8">
    <source>
        <dbReference type="PROSITE-ProRule" id="PRU01360"/>
    </source>
</evidence>
<dbReference type="InterPro" id="IPR000531">
    <property type="entry name" value="Beta-barrel_TonB"/>
</dbReference>
<dbReference type="Pfam" id="PF07715">
    <property type="entry name" value="Plug"/>
    <property type="match status" value="1"/>
</dbReference>
<name>A0A1N7KH53_9BACT</name>
<proteinExistence type="inferred from homology"/>
<dbReference type="Pfam" id="PF00593">
    <property type="entry name" value="TonB_dep_Rec_b-barrel"/>
    <property type="match status" value="1"/>
</dbReference>
<evidence type="ECO:0000256" key="2">
    <source>
        <dbReference type="ARBA" id="ARBA00022448"/>
    </source>
</evidence>
<dbReference type="STRING" id="477680.SAMN05421788_101197"/>
<dbReference type="InterPro" id="IPR036942">
    <property type="entry name" value="Beta-barrel_TonB_sf"/>
</dbReference>
<reference evidence="13" key="1">
    <citation type="submission" date="2017-01" db="EMBL/GenBank/DDBJ databases">
        <authorList>
            <person name="Varghese N."/>
            <person name="Submissions S."/>
        </authorList>
    </citation>
    <scope>NUCLEOTIDE SEQUENCE [LARGE SCALE GENOMIC DNA]</scope>
    <source>
        <strain evidence="13">DSM 21054</strain>
    </source>
</reference>
<keyword evidence="5 9" id="KW-0798">TonB box</keyword>
<dbReference type="Gene3D" id="2.40.170.20">
    <property type="entry name" value="TonB-dependent receptor, beta-barrel domain"/>
    <property type="match status" value="1"/>
</dbReference>
<evidence type="ECO:0000313" key="13">
    <source>
        <dbReference type="Proteomes" id="UP000186917"/>
    </source>
</evidence>
<evidence type="ECO:0000256" key="5">
    <source>
        <dbReference type="ARBA" id="ARBA00023077"/>
    </source>
</evidence>
<dbReference type="InterPro" id="IPR023997">
    <property type="entry name" value="TonB-dep_OMP_SusC/RagA_CS"/>
</dbReference>
<dbReference type="InterPro" id="IPR039426">
    <property type="entry name" value="TonB-dep_rcpt-like"/>
</dbReference>
<feature type="domain" description="TonB-dependent receptor plug" evidence="11">
    <location>
        <begin position="112"/>
        <end position="231"/>
    </location>
</feature>
<dbReference type="SUPFAM" id="SSF56935">
    <property type="entry name" value="Porins"/>
    <property type="match status" value="1"/>
</dbReference>
<keyword evidence="4 8" id="KW-0812">Transmembrane</keyword>
<gene>
    <name evidence="12" type="ORF">SAMN05421788_101197</name>
</gene>